<feature type="region of interest" description="Disordered" evidence="1">
    <location>
        <begin position="1"/>
        <end position="38"/>
    </location>
</feature>
<reference evidence="3" key="1">
    <citation type="submission" date="2023-07" db="EMBL/GenBank/DDBJ databases">
        <title>30 novel species of actinomycetes from the DSMZ collection.</title>
        <authorList>
            <person name="Nouioui I."/>
        </authorList>
    </citation>
    <scope>NUCLEOTIDE SEQUENCE [LARGE SCALE GENOMIC DNA]</scope>
    <source>
        <strain evidence="3">DSM 41979</strain>
    </source>
</reference>
<sequence length="131" mass="14606">MRTATEPTTDITEPIARLPLSEAPPSPEPRHEPGNDIGPEAVRIVEHAGPYDLRGMPVWCAECGARRDWAFIGQGRNVWIACRCGTVWHEPEMGRRDIDALYRSGGITYPTVKQALRALGRDGTFRGLYFT</sequence>
<dbReference type="EMBL" id="JAVRET010000002">
    <property type="protein sequence ID" value="MDT0407781.1"/>
    <property type="molecule type" value="Genomic_DNA"/>
</dbReference>
<gene>
    <name evidence="2" type="ORF">RM698_01780</name>
</gene>
<feature type="compositionally biased region" description="Polar residues" evidence="1">
    <location>
        <begin position="1"/>
        <end position="11"/>
    </location>
</feature>
<accession>A0ABU2QTM5</accession>
<protein>
    <submittedName>
        <fullName evidence="2">Uncharacterized protein</fullName>
    </submittedName>
</protein>
<proteinExistence type="predicted"/>
<dbReference type="RefSeq" id="WP_010262893.1">
    <property type="nucleotide sequence ID" value="NZ_JAVRET010000002.1"/>
</dbReference>
<evidence type="ECO:0000313" key="3">
    <source>
        <dbReference type="Proteomes" id="UP001183610"/>
    </source>
</evidence>
<evidence type="ECO:0000256" key="1">
    <source>
        <dbReference type="SAM" id="MobiDB-lite"/>
    </source>
</evidence>
<evidence type="ECO:0000313" key="2">
    <source>
        <dbReference type="EMBL" id="MDT0407781.1"/>
    </source>
</evidence>
<organism evidence="2 3">
    <name type="scientific">Streptomyces evansiae</name>
    <dbReference type="NCBI Taxonomy" id="3075535"/>
    <lineage>
        <taxon>Bacteria</taxon>
        <taxon>Bacillati</taxon>
        <taxon>Actinomycetota</taxon>
        <taxon>Actinomycetes</taxon>
        <taxon>Kitasatosporales</taxon>
        <taxon>Streptomycetaceae</taxon>
        <taxon>Streptomyces</taxon>
    </lineage>
</organism>
<dbReference type="Proteomes" id="UP001183610">
    <property type="component" value="Unassembled WGS sequence"/>
</dbReference>
<keyword evidence="3" id="KW-1185">Reference proteome</keyword>
<name>A0ABU2QTM5_9ACTN</name>
<comment type="caution">
    <text evidence="2">The sequence shown here is derived from an EMBL/GenBank/DDBJ whole genome shotgun (WGS) entry which is preliminary data.</text>
</comment>